<feature type="transmembrane region" description="Helical" evidence="1">
    <location>
        <begin position="196"/>
        <end position="215"/>
    </location>
</feature>
<keyword evidence="1" id="KW-1133">Transmembrane helix</keyword>
<dbReference type="OrthoDB" id="5144446at2"/>
<feature type="transmembrane region" description="Helical" evidence="1">
    <location>
        <begin position="126"/>
        <end position="146"/>
    </location>
</feature>
<sequence length="431" mass="44054">MSCQRFRAVPRSALAVLAGGVAAVVLLRAWSLMTWAYADWIATSATTRESLVLALPWAAAVAAWTAGRYLSPRNIMCPPSATRSGRPVAVAQLGLLSLAAVVGWLMGCAPLLVWTARNARAGGPDLLVIAGAALVLLTAVAFGYLLGCLLPRVASVTVAASVTLLGILAVDVWGPAVAPVRLATPAAGLIESGPVTVFRLLFFASVVALLAAAASHAVSERSVVRRATTYAGVALLLVPLLIGGIARQSAPAAVQRESSPAARCTTVQGTPVCVHAAKAAILAPLAEVVDRVLTAADAPAGALGAGVADDALGVPRDPATTVLSLQTDQSDWDGWAAGDLAAQLAGLPACDRRGDVYGDAVGPAQDARATSVGFARWIAEAAGFAPPQLDGSPDSGMSAKLQRLQPSSVLALLRRDGDRLRECRLPSSAIR</sequence>
<dbReference type="RefSeq" id="WP_142004233.1">
    <property type="nucleotide sequence ID" value="NZ_CAJTBP010000001.1"/>
</dbReference>
<evidence type="ECO:0000313" key="2">
    <source>
        <dbReference type="EMBL" id="TQL32085.1"/>
    </source>
</evidence>
<organism evidence="2 3">
    <name type="scientific">Barrientosiimonas humi</name>
    <dbReference type="NCBI Taxonomy" id="999931"/>
    <lineage>
        <taxon>Bacteria</taxon>
        <taxon>Bacillati</taxon>
        <taxon>Actinomycetota</taxon>
        <taxon>Actinomycetes</taxon>
        <taxon>Micrococcales</taxon>
        <taxon>Dermacoccaceae</taxon>
        <taxon>Barrientosiimonas</taxon>
    </lineage>
</organism>
<comment type="caution">
    <text evidence="2">The sequence shown here is derived from an EMBL/GenBank/DDBJ whole genome shotgun (WGS) entry which is preliminary data.</text>
</comment>
<gene>
    <name evidence="2" type="ORF">FB554_0200</name>
</gene>
<feature type="transmembrane region" description="Helical" evidence="1">
    <location>
        <begin position="90"/>
        <end position="114"/>
    </location>
</feature>
<evidence type="ECO:0000256" key="1">
    <source>
        <dbReference type="SAM" id="Phobius"/>
    </source>
</evidence>
<dbReference type="AlphaFoldDB" id="A0A542X8D2"/>
<reference evidence="2 3" key="1">
    <citation type="submission" date="2019-06" db="EMBL/GenBank/DDBJ databases">
        <title>Sequencing the genomes of 1000 actinobacteria strains.</title>
        <authorList>
            <person name="Klenk H.-P."/>
        </authorList>
    </citation>
    <scope>NUCLEOTIDE SEQUENCE [LARGE SCALE GENOMIC DNA]</scope>
    <source>
        <strain evidence="2 3">DSM 24617</strain>
    </source>
</reference>
<feature type="transmembrane region" description="Helical" evidence="1">
    <location>
        <begin position="153"/>
        <end position="176"/>
    </location>
</feature>
<evidence type="ECO:0000313" key="3">
    <source>
        <dbReference type="Proteomes" id="UP000318336"/>
    </source>
</evidence>
<accession>A0A542X8D2</accession>
<protein>
    <submittedName>
        <fullName evidence="2">Uncharacterized protein</fullName>
    </submittedName>
</protein>
<keyword evidence="3" id="KW-1185">Reference proteome</keyword>
<feature type="transmembrane region" description="Helical" evidence="1">
    <location>
        <begin position="51"/>
        <end position="70"/>
    </location>
</feature>
<dbReference type="Proteomes" id="UP000318336">
    <property type="component" value="Unassembled WGS sequence"/>
</dbReference>
<proteinExistence type="predicted"/>
<feature type="transmembrane region" description="Helical" evidence="1">
    <location>
        <begin position="12"/>
        <end position="31"/>
    </location>
</feature>
<keyword evidence="1" id="KW-0812">Transmembrane</keyword>
<keyword evidence="1" id="KW-0472">Membrane</keyword>
<name>A0A542X8D2_9MICO</name>
<feature type="transmembrane region" description="Helical" evidence="1">
    <location>
        <begin position="227"/>
        <end position="246"/>
    </location>
</feature>
<dbReference type="EMBL" id="VFOK01000001">
    <property type="protein sequence ID" value="TQL32085.1"/>
    <property type="molecule type" value="Genomic_DNA"/>
</dbReference>